<reference evidence="5" key="1">
    <citation type="submission" date="2025-08" db="UniProtKB">
        <authorList>
            <consortium name="Ensembl"/>
        </authorList>
    </citation>
    <scope>IDENTIFICATION</scope>
</reference>
<dbReference type="Proteomes" id="UP000261640">
    <property type="component" value="Unplaced"/>
</dbReference>
<dbReference type="FunFam" id="1.25.10.10:FF:001132">
    <property type="entry name" value="Serum amyloid A-like 1"/>
    <property type="match status" value="1"/>
</dbReference>
<evidence type="ECO:0000256" key="2">
    <source>
        <dbReference type="ARBA" id="ARBA00023242"/>
    </source>
</evidence>
<reference evidence="5" key="2">
    <citation type="submission" date="2025-09" db="UniProtKB">
        <authorList>
            <consortium name="Ensembl"/>
        </authorList>
    </citation>
    <scope>IDENTIFICATION</scope>
</reference>
<dbReference type="InterPro" id="IPR016024">
    <property type="entry name" value="ARM-type_fold"/>
</dbReference>
<keyword evidence="6" id="KW-1185">Reference proteome</keyword>
<comment type="subcellular location">
    <subcellularLocation>
        <location evidence="1">Nucleus</location>
    </subcellularLocation>
</comment>
<evidence type="ECO:0000256" key="4">
    <source>
        <dbReference type="SAM" id="MobiDB-lite"/>
    </source>
</evidence>
<feature type="region of interest" description="Disordered" evidence="4">
    <location>
        <begin position="1"/>
        <end position="36"/>
    </location>
</feature>
<dbReference type="PANTHER" id="PTHR23424">
    <property type="entry name" value="SERUM AMYLOID A"/>
    <property type="match status" value="1"/>
</dbReference>
<evidence type="ECO:0000313" key="6">
    <source>
        <dbReference type="Proteomes" id="UP000261640"/>
    </source>
</evidence>
<proteinExistence type="inferred from homology"/>
<sequence length="433" mass="48066">AKEVEKDRSSSPNEIQSPVMERNPSPPPETADGEEDEDLDAIGDTVYSKHWLFSTLTRLINMVTEHVEEDSEGQMQLPDDEEEALCRVWDMAMDKDVAGFLQEFKATDILLGVIAKSHCPRLTEICVGILGNIACFPDTCVTLSQNEDLGAVLLLLFGDTDPPTLLETSRLLLTCVSQKDVCSLWLQRIRQQTSLCSNLCFIMCSSTNTDLLEKVGELVDKLFDLDEELMKSWITAQPTKEDDEGESCLDVASCLLEAAKQLRSESPDGLEVYLHTLQLLTTIDEGIQVFAASDGPGKALWDFVCDVVCKDLCQPNDLPVVMQDQKSILVSAFSVLHTLYRYLTLIGTILQVLQYFSECKEDDASKVDTKDEQLQVLAEITAEFLADICNQISKDTVADLVKRGFLTEKTCFIAVGGLLPNYKTSVSTFSKID</sequence>
<name>A0A7N8XXW2_9TELE</name>
<evidence type="ECO:0000256" key="1">
    <source>
        <dbReference type="ARBA" id="ARBA00004123"/>
    </source>
</evidence>
<dbReference type="AlphaFoldDB" id="A0A7N8XXW2"/>
<evidence type="ECO:0000313" key="5">
    <source>
        <dbReference type="Ensembl" id="ENSMAMP00000056769.1"/>
    </source>
</evidence>
<dbReference type="GeneTree" id="ENSGT00390000004737"/>
<organism evidence="5 6">
    <name type="scientific">Mastacembelus armatus</name>
    <name type="common">zig-zag eel</name>
    <dbReference type="NCBI Taxonomy" id="205130"/>
    <lineage>
        <taxon>Eukaryota</taxon>
        <taxon>Metazoa</taxon>
        <taxon>Chordata</taxon>
        <taxon>Craniata</taxon>
        <taxon>Vertebrata</taxon>
        <taxon>Euteleostomi</taxon>
        <taxon>Actinopterygii</taxon>
        <taxon>Neopterygii</taxon>
        <taxon>Teleostei</taxon>
        <taxon>Neoteleostei</taxon>
        <taxon>Acanthomorphata</taxon>
        <taxon>Anabantaria</taxon>
        <taxon>Synbranchiformes</taxon>
        <taxon>Mastacembelidae</taxon>
        <taxon>Mastacembelus</taxon>
    </lineage>
</organism>
<dbReference type="GO" id="GO:0005654">
    <property type="term" value="C:nucleoplasm"/>
    <property type="evidence" value="ECO:0007669"/>
    <property type="project" value="TreeGrafter"/>
</dbReference>
<evidence type="ECO:0000256" key="3">
    <source>
        <dbReference type="ARBA" id="ARBA00038401"/>
    </source>
</evidence>
<dbReference type="InterPro" id="IPR052464">
    <property type="entry name" value="Synovial_Prolif_Regulator"/>
</dbReference>
<protein>
    <submittedName>
        <fullName evidence="5">Serum amyloid A-like 1</fullName>
    </submittedName>
</protein>
<dbReference type="Ensembl" id="ENSMAMT00000056962.1">
    <property type="protein sequence ID" value="ENSMAMP00000056769.1"/>
    <property type="gene ID" value="ENSMAMG00000003623.2"/>
</dbReference>
<dbReference type="SUPFAM" id="SSF48371">
    <property type="entry name" value="ARM repeat"/>
    <property type="match status" value="1"/>
</dbReference>
<dbReference type="GO" id="GO:1901647">
    <property type="term" value="P:positive regulation of synoviocyte proliferation"/>
    <property type="evidence" value="ECO:0007669"/>
    <property type="project" value="TreeGrafter"/>
</dbReference>
<keyword evidence="2" id="KW-0539">Nucleus</keyword>
<comment type="similarity">
    <text evidence="3">Belongs to the SAAL1 family.</text>
</comment>
<dbReference type="PANTHER" id="PTHR23424:SF23">
    <property type="entry name" value="PROTEIN SAAL1"/>
    <property type="match status" value="1"/>
</dbReference>
<accession>A0A7N8XXW2</accession>